<evidence type="ECO:0000256" key="2">
    <source>
        <dbReference type="ARBA" id="ARBA00008432"/>
    </source>
</evidence>
<accession>A0AAV2F0H6</accession>
<evidence type="ECO:0000256" key="5">
    <source>
        <dbReference type="ARBA" id="ARBA00023063"/>
    </source>
</evidence>
<dbReference type="Pfam" id="PF07690">
    <property type="entry name" value="MFS_1"/>
    <property type="match status" value="1"/>
</dbReference>
<dbReference type="EMBL" id="OZ034819">
    <property type="protein sequence ID" value="CAL1391788.1"/>
    <property type="molecule type" value="Genomic_DNA"/>
</dbReference>
<evidence type="ECO:0000313" key="11">
    <source>
        <dbReference type="Proteomes" id="UP001497516"/>
    </source>
</evidence>
<keyword evidence="11" id="KW-1185">Reference proteome</keyword>
<dbReference type="InterPro" id="IPR020846">
    <property type="entry name" value="MFS_dom"/>
</dbReference>
<dbReference type="InterPro" id="IPR044772">
    <property type="entry name" value="NO3_transporter"/>
</dbReference>
<feature type="compositionally biased region" description="Polar residues" evidence="7">
    <location>
        <begin position="1"/>
        <end position="11"/>
    </location>
</feature>
<dbReference type="Gene3D" id="1.20.1250.20">
    <property type="entry name" value="MFS general substrate transporter like domains"/>
    <property type="match status" value="2"/>
</dbReference>
<feature type="transmembrane region" description="Helical" evidence="8">
    <location>
        <begin position="381"/>
        <end position="401"/>
    </location>
</feature>
<evidence type="ECO:0000256" key="6">
    <source>
        <dbReference type="ARBA" id="ARBA00023136"/>
    </source>
</evidence>
<comment type="subcellular location">
    <subcellularLocation>
        <location evidence="1">Membrane</location>
        <topology evidence="1">Multi-pass membrane protein</topology>
    </subcellularLocation>
</comment>
<proteinExistence type="inferred from homology"/>
<dbReference type="CDD" id="cd17341">
    <property type="entry name" value="MFS_NRT2_like"/>
    <property type="match status" value="1"/>
</dbReference>
<evidence type="ECO:0000256" key="7">
    <source>
        <dbReference type="SAM" id="MobiDB-lite"/>
    </source>
</evidence>
<comment type="similarity">
    <text evidence="2">Belongs to the major facilitator superfamily. Nitrate/nitrite porter (TC 2.A.1.8) family.</text>
</comment>
<protein>
    <recommendedName>
        <fullName evidence="9">Major facilitator superfamily (MFS) profile domain-containing protein</fullName>
    </recommendedName>
</protein>
<keyword evidence="3 8" id="KW-0812">Transmembrane</keyword>
<dbReference type="PROSITE" id="PS50850">
    <property type="entry name" value="MFS"/>
    <property type="match status" value="1"/>
</dbReference>
<gene>
    <name evidence="10" type="ORF">LTRI10_LOCUS32479</name>
</gene>
<name>A0AAV2F0H6_9ROSI</name>
<dbReference type="AlphaFoldDB" id="A0AAV2F0H6"/>
<keyword evidence="5" id="KW-0534">Nitrate assimilation</keyword>
<evidence type="ECO:0000256" key="8">
    <source>
        <dbReference type="SAM" id="Phobius"/>
    </source>
</evidence>
<feature type="transmembrane region" description="Helical" evidence="8">
    <location>
        <begin position="98"/>
        <end position="122"/>
    </location>
</feature>
<dbReference type="InterPro" id="IPR036259">
    <property type="entry name" value="MFS_trans_sf"/>
</dbReference>
<dbReference type="SUPFAM" id="SSF103473">
    <property type="entry name" value="MFS general substrate transporter"/>
    <property type="match status" value="1"/>
</dbReference>
<dbReference type="GO" id="GO:0015112">
    <property type="term" value="F:nitrate transmembrane transporter activity"/>
    <property type="evidence" value="ECO:0007669"/>
    <property type="project" value="InterPro"/>
</dbReference>
<feature type="transmembrane region" description="Helical" evidence="8">
    <location>
        <begin position="323"/>
        <end position="344"/>
    </location>
</feature>
<feature type="region of interest" description="Disordered" evidence="7">
    <location>
        <begin position="1"/>
        <end position="21"/>
    </location>
</feature>
<sequence length="458" mass="47961">MEEPTSTTSSLPAAGATDKEGKSAEFHPFSISTPQIRAFHLAWLSLFSNFVSTFSIPPLIPLIRADLALSPSDVSAAATASFAGSILSRFAMGPLSHLLGPATASASLSFLTAPAILSAAFVSSPASFLVVRLLVGLSLGNFVANQYWMTSIFSPSVVGLANGVSAGWANTGAAAAQFLMPQIHSLLSLKLSSSAAWRLSFLIPGIFQLVMAALVLVYGRDRALTTESAKLETETGTFWDVVVRDGLGDYRGWILGLAYACSFGSELTTDNVVAGYFYDRFGLDLRAAGTIAAAFSLTNFFARPMGGVASDAMGKRFGERGRVWALWAALTAAGGICFELGRAATLWGSVAVMCAFSVAVQAASGLVFGVVPFVSKRSMGVIAGMTGSGGTVGAVLTQLLLFSGSRFTTQTSISLMGIVIVVCSLPVTFIYFPPTSKSDSKADQDVDGDEDYRLLQSN</sequence>
<organism evidence="10 11">
    <name type="scientific">Linum trigynum</name>
    <dbReference type="NCBI Taxonomy" id="586398"/>
    <lineage>
        <taxon>Eukaryota</taxon>
        <taxon>Viridiplantae</taxon>
        <taxon>Streptophyta</taxon>
        <taxon>Embryophyta</taxon>
        <taxon>Tracheophyta</taxon>
        <taxon>Spermatophyta</taxon>
        <taxon>Magnoliopsida</taxon>
        <taxon>eudicotyledons</taxon>
        <taxon>Gunneridae</taxon>
        <taxon>Pentapetalae</taxon>
        <taxon>rosids</taxon>
        <taxon>fabids</taxon>
        <taxon>Malpighiales</taxon>
        <taxon>Linaceae</taxon>
        <taxon>Linum</taxon>
    </lineage>
</organism>
<feature type="domain" description="Major facilitator superfamily (MFS) profile" evidence="9">
    <location>
        <begin position="38"/>
        <end position="429"/>
    </location>
</feature>
<feature type="transmembrane region" description="Helical" evidence="8">
    <location>
        <begin position="129"/>
        <end position="148"/>
    </location>
</feature>
<dbReference type="PANTHER" id="PTHR23515">
    <property type="entry name" value="HIGH-AFFINITY NITRATE TRANSPORTER 2.3"/>
    <property type="match status" value="1"/>
</dbReference>
<evidence type="ECO:0000256" key="3">
    <source>
        <dbReference type="ARBA" id="ARBA00022692"/>
    </source>
</evidence>
<dbReference type="GO" id="GO:0016020">
    <property type="term" value="C:membrane"/>
    <property type="evidence" value="ECO:0007669"/>
    <property type="project" value="UniProtKB-SubCell"/>
</dbReference>
<reference evidence="10 11" key="1">
    <citation type="submission" date="2024-04" db="EMBL/GenBank/DDBJ databases">
        <authorList>
            <person name="Fracassetti M."/>
        </authorList>
    </citation>
    <scope>NUCLEOTIDE SEQUENCE [LARGE SCALE GENOMIC DNA]</scope>
</reference>
<feature type="transmembrane region" description="Helical" evidence="8">
    <location>
        <begin position="41"/>
        <end position="62"/>
    </location>
</feature>
<evidence type="ECO:0000313" key="10">
    <source>
        <dbReference type="EMBL" id="CAL1391788.1"/>
    </source>
</evidence>
<dbReference type="Proteomes" id="UP001497516">
    <property type="component" value="Chromosome 6"/>
</dbReference>
<dbReference type="InterPro" id="IPR011701">
    <property type="entry name" value="MFS"/>
</dbReference>
<evidence type="ECO:0000259" key="9">
    <source>
        <dbReference type="PROSITE" id="PS50850"/>
    </source>
</evidence>
<feature type="transmembrane region" description="Helical" evidence="8">
    <location>
        <begin position="413"/>
        <end position="432"/>
    </location>
</feature>
<keyword evidence="4 8" id="KW-1133">Transmembrane helix</keyword>
<evidence type="ECO:0000256" key="4">
    <source>
        <dbReference type="ARBA" id="ARBA00022989"/>
    </source>
</evidence>
<feature type="transmembrane region" description="Helical" evidence="8">
    <location>
        <begin position="350"/>
        <end position="374"/>
    </location>
</feature>
<feature type="transmembrane region" description="Helical" evidence="8">
    <location>
        <begin position="199"/>
        <end position="218"/>
    </location>
</feature>
<dbReference type="FunFam" id="1.20.1250.20:FF:000053">
    <property type="entry name" value="Nitrate transporter 2.1"/>
    <property type="match status" value="1"/>
</dbReference>
<evidence type="ECO:0000256" key="1">
    <source>
        <dbReference type="ARBA" id="ARBA00004141"/>
    </source>
</evidence>
<keyword evidence="6 8" id="KW-0472">Membrane</keyword>
<dbReference type="GO" id="GO:0042128">
    <property type="term" value="P:nitrate assimilation"/>
    <property type="evidence" value="ECO:0007669"/>
    <property type="project" value="UniProtKB-KW"/>
</dbReference>